<dbReference type="Pfam" id="PF00226">
    <property type="entry name" value="DnaJ"/>
    <property type="match status" value="1"/>
</dbReference>
<dbReference type="AlphaFoldDB" id="A0A1T0CNT7"/>
<dbReference type="STRING" id="573983.B0681_08595"/>
<feature type="domain" description="J" evidence="2">
    <location>
        <begin position="13"/>
        <end position="77"/>
    </location>
</feature>
<dbReference type="InterPro" id="IPR008971">
    <property type="entry name" value="HSP40/DnaJ_pept-bd"/>
</dbReference>
<dbReference type="RefSeq" id="WP_078318316.1">
    <property type="nucleotide sequence ID" value="NZ_MUYV01000011.1"/>
</dbReference>
<dbReference type="PRINTS" id="PR00625">
    <property type="entry name" value="JDOMAIN"/>
</dbReference>
<evidence type="ECO:0000313" key="4">
    <source>
        <dbReference type="Proteomes" id="UP000190683"/>
    </source>
</evidence>
<evidence type="ECO:0000259" key="2">
    <source>
        <dbReference type="PROSITE" id="PS50076"/>
    </source>
</evidence>
<evidence type="ECO:0000313" key="3">
    <source>
        <dbReference type="EMBL" id="OOS24002.1"/>
    </source>
</evidence>
<dbReference type="Proteomes" id="UP000190683">
    <property type="component" value="Unassembled WGS sequence"/>
</dbReference>
<accession>A0A1T0CNT7</accession>
<dbReference type="EMBL" id="MUYV01000011">
    <property type="protein sequence ID" value="OOS24002.1"/>
    <property type="molecule type" value="Genomic_DNA"/>
</dbReference>
<dbReference type="InterPro" id="IPR001623">
    <property type="entry name" value="DnaJ_domain"/>
</dbReference>
<gene>
    <name evidence="3" type="ORF">B0681_08595</name>
</gene>
<keyword evidence="4" id="KW-1185">Reference proteome</keyword>
<dbReference type="SUPFAM" id="SSF49493">
    <property type="entry name" value="HSP40/DnaJ peptide-binding domain"/>
    <property type="match status" value="1"/>
</dbReference>
<proteinExistence type="predicted"/>
<dbReference type="PANTHER" id="PTHR45295">
    <property type="entry name" value="CHAPERONE PROTEIN DNAJ C76, CHLOROPLASTIC"/>
    <property type="match status" value="1"/>
</dbReference>
<dbReference type="GO" id="GO:0006457">
    <property type="term" value="P:protein folding"/>
    <property type="evidence" value="ECO:0007669"/>
    <property type="project" value="InterPro"/>
</dbReference>
<reference evidence="3 4" key="1">
    <citation type="submission" date="2017-02" db="EMBL/GenBank/DDBJ databases">
        <title>Draft genome sequence of Moraxella porci CCUG 54912T type strain.</title>
        <authorList>
            <person name="Salva-Serra F."/>
            <person name="Engstrom-Jakobsson H."/>
            <person name="Thorell K."/>
            <person name="Jaen-Luchoro D."/>
            <person name="Gonzales-Siles L."/>
            <person name="Karlsson R."/>
            <person name="Yazdan S."/>
            <person name="Boulund F."/>
            <person name="Johnning A."/>
            <person name="Engstrand L."/>
            <person name="Kristiansson E."/>
            <person name="Moore E."/>
        </authorList>
    </citation>
    <scope>NUCLEOTIDE SEQUENCE [LARGE SCALE GENOMIC DNA]</scope>
    <source>
        <strain evidence="3 4">CCUG 54912</strain>
    </source>
</reference>
<keyword evidence="1" id="KW-0143">Chaperone</keyword>
<sequence>MTKHSGQSDHFVDYYQLLGVTKSADVTTIKRAYRSQIARHHPDRADGKPDDEMASLLNAAYATLKDADMRQRYDNKLMEHHQKLWLADKKRQLTEKIEGFAHRHANKVGQALKSRLSPEFHDQLGVQAGRLAGHAIKHAKRLWHKLAQAQSMDLPDDLPLCAISLSTAYQGGQISLWVDGRQLQTTLPKGIGHGEVIQVIDADRTYRIRIAIDTPDVQVRDKDVYYTVRISTTEAMIGTQVQLPPPLSLQLSVPAHAYYPTSVRLSGRGLPSDDGAGDLVVVFELDA</sequence>
<evidence type="ECO:0000256" key="1">
    <source>
        <dbReference type="ARBA" id="ARBA00023186"/>
    </source>
</evidence>
<protein>
    <recommendedName>
        <fullName evidence="2">J domain-containing protein</fullName>
    </recommendedName>
</protein>
<dbReference type="PROSITE" id="PS50076">
    <property type="entry name" value="DNAJ_2"/>
    <property type="match status" value="1"/>
</dbReference>
<dbReference type="Pfam" id="PF01556">
    <property type="entry name" value="DnaJ_C"/>
    <property type="match status" value="1"/>
</dbReference>
<dbReference type="SUPFAM" id="SSF46565">
    <property type="entry name" value="Chaperone J-domain"/>
    <property type="match status" value="1"/>
</dbReference>
<dbReference type="InterPro" id="IPR002939">
    <property type="entry name" value="DnaJ_C"/>
</dbReference>
<dbReference type="InterPro" id="IPR036869">
    <property type="entry name" value="J_dom_sf"/>
</dbReference>
<dbReference type="GO" id="GO:0051082">
    <property type="term" value="F:unfolded protein binding"/>
    <property type="evidence" value="ECO:0007669"/>
    <property type="project" value="InterPro"/>
</dbReference>
<name>A0A1T0CNT7_9GAMM</name>
<dbReference type="Gene3D" id="1.10.287.110">
    <property type="entry name" value="DnaJ domain"/>
    <property type="match status" value="1"/>
</dbReference>
<dbReference type="PANTHER" id="PTHR45295:SF1">
    <property type="entry name" value="CHAPERONE PROTEIN DNAJ C76, CHLOROPLASTIC"/>
    <property type="match status" value="1"/>
</dbReference>
<comment type="caution">
    <text evidence="3">The sequence shown here is derived from an EMBL/GenBank/DDBJ whole genome shotgun (WGS) entry which is preliminary data.</text>
</comment>
<dbReference type="Gene3D" id="2.60.260.20">
    <property type="entry name" value="Urease metallochaperone UreE, N-terminal domain"/>
    <property type="match status" value="1"/>
</dbReference>
<dbReference type="SMART" id="SM00271">
    <property type="entry name" value="DnaJ"/>
    <property type="match status" value="1"/>
</dbReference>
<organism evidence="3 4">
    <name type="scientific">Moraxella porci DSM 25326</name>
    <dbReference type="NCBI Taxonomy" id="573983"/>
    <lineage>
        <taxon>Bacteria</taxon>
        <taxon>Pseudomonadati</taxon>
        <taxon>Pseudomonadota</taxon>
        <taxon>Gammaproteobacteria</taxon>
        <taxon>Moraxellales</taxon>
        <taxon>Moraxellaceae</taxon>
        <taxon>Moraxella</taxon>
    </lineage>
</organism>
<dbReference type="CDD" id="cd06257">
    <property type="entry name" value="DnaJ"/>
    <property type="match status" value="1"/>
</dbReference>